<reference evidence="1" key="2">
    <citation type="submission" date="2020-11" db="EMBL/GenBank/DDBJ databases">
        <authorList>
            <person name="McCartney M.A."/>
            <person name="Auch B."/>
            <person name="Kono T."/>
            <person name="Mallez S."/>
            <person name="Becker A."/>
            <person name="Gohl D.M."/>
            <person name="Silverstein K.A.T."/>
            <person name="Koren S."/>
            <person name="Bechman K.B."/>
            <person name="Herman A."/>
            <person name="Abrahante J.E."/>
            <person name="Garbe J."/>
        </authorList>
    </citation>
    <scope>NUCLEOTIDE SEQUENCE</scope>
    <source>
        <strain evidence="1">Duluth1</strain>
        <tissue evidence="1">Whole animal</tissue>
    </source>
</reference>
<protein>
    <submittedName>
        <fullName evidence="1">Uncharacterized protein</fullName>
    </submittedName>
</protein>
<gene>
    <name evidence="1" type="ORF">DPMN_169666</name>
</gene>
<dbReference type="EMBL" id="JAIWYP010000009">
    <property type="protein sequence ID" value="KAH3768453.1"/>
    <property type="molecule type" value="Genomic_DNA"/>
</dbReference>
<accession>A0A9D4IDU5</accession>
<dbReference type="Proteomes" id="UP000828390">
    <property type="component" value="Unassembled WGS sequence"/>
</dbReference>
<evidence type="ECO:0000313" key="1">
    <source>
        <dbReference type="EMBL" id="KAH3768453.1"/>
    </source>
</evidence>
<evidence type="ECO:0000313" key="2">
    <source>
        <dbReference type="Proteomes" id="UP000828390"/>
    </source>
</evidence>
<keyword evidence="2" id="KW-1185">Reference proteome</keyword>
<dbReference type="AlphaFoldDB" id="A0A9D4IDU5"/>
<organism evidence="1 2">
    <name type="scientific">Dreissena polymorpha</name>
    <name type="common">Zebra mussel</name>
    <name type="synonym">Mytilus polymorpha</name>
    <dbReference type="NCBI Taxonomy" id="45954"/>
    <lineage>
        <taxon>Eukaryota</taxon>
        <taxon>Metazoa</taxon>
        <taxon>Spiralia</taxon>
        <taxon>Lophotrochozoa</taxon>
        <taxon>Mollusca</taxon>
        <taxon>Bivalvia</taxon>
        <taxon>Autobranchia</taxon>
        <taxon>Heteroconchia</taxon>
        <taxon>Euheterodonta</taxon>
        <taxon>Imparidentia</taxon>
        <taxon>Neoheterodontei</taxon>
        <taxon>Myida</taxon>
        <taxon>Dreissenoidea</taxon>
        <taxon>Dreissenidae</taxon>
        <taxon>Dreissena</taxon>
    </lineage>
</organism>
<reference evidence="1" key="1">
    <citation type="journal article" date="2019" name="bioRxiv">
        <title>The Genome of the Zebra Mussel, Dreissena polymorpha: A Resource for Invasive Species Research.</title>
        <authorList>
            <person name="McCartney M.A."/>
            <person name="Auch B."/>
            <person name="Kono T."/>
            <person name="Mallez S."/>
            <person name="Zhang Y."/>
            <person name="Obille A."/>
            <person name="Becker A."/>
            <person name="Abrahante J.E."/>
            <person name="Garbe J."/>
            <person name="Badalamenti J.P."/>
            <person name="Herman A."/>
            <person name="Mangelson H."/>
            <person name="Liachko I."/>
            <person name="Sullivan S."/>
            <person name="Sone E.D."/>
            <person name="Koren S."/>
            <person name="Silverstein K.A.T."/>
            <person name="Beckman K.B."/>
            <person name="Gohl D.M."/>
        </authorList>
    </citation>
    <scope>NUCLEOTIDE SEQUENCE</scope>
    <source>
        <strain evidence="1">Duluth1</strain>
        <tissue evidence="1">Whole animal</tissue>
    </source>
</reference>
<name>A0A9D4IDU5_DREPO</name>
<sequence length="119" mass="14116">MKRMRKSSQIHNGKYHREKIRPVIVRFIRRKSKSDVMRNAKLLKGSGIFLNEDLTKLNAEVLASVRHKDPETVERAWSFDGKLYARFRGKERSEIIDYEHFPTWLNKPWPKAHKSTPVT</sequence>
<comment type="caution">
    <text evidence="1">The sequence shown here is derived from an EMBL/GenBank/DDBJ whole genome shotgun (WGS) entry which is preliminary data.</text>
</comment>
<proteinExistence type="predicted"/>